<dbReference type="PRINTS" id="PR00786">
    <property type="entry name" value="NEPRILYSIN"/>
</dbReference>
<dbReference type="PROSITE" id="PS51885">
    <property type="entry name" value="NEPRILYSIN"/>
    <property type="match status" value="1"/>
</dbReference>
<dbReference type="CDD" id="cd08662">
    <property type="entry name" value="M13"/>
    <property type="match status" value="1"/>
</dbReference>
<dbReference type="GO" id="GO:0046872">
    <property type="term" value="F:metal ion binding"/>
    <property type="evidence" value="ECO:0007669"/>
    <property type="project" value="UniProtKB-KW"/>
</dbReference>
<name>A0A934R156_9BACT</name>
<dbReference type="InterPro" id="IPR018497">
    <property type="entry name" value="Peptidase_M13_C"/>
</dbReference>
<reference evidence="11" key="1">
    <citation type="submission" date="2021-01" db="EMBL/GenBank/DDBJ databases">
        <title>Modified the classification status of verrucomicrobia.</title>
        <authorList>
            <person name="Feng X."/>
        </authorList>
    </citation>
    <scope>NUCLEOTIDE SEQUENCE</scope>
    <source>
        <strain evidence="11">JCM 18052</strain>
    </source>
</reference>
<dbReference type="EMBL" id="JAENIK010000004">
    <property type="protein sequence ID" value="MBK1815006.1"/>
    <property type="molecule type" value="Genomic_DNA"/>
</dbReference>
<keyword evidence="5" id="KW-0378">Hydrolase</keyword>
<dbReference type="InterPro" id="IPR024079">
    <property type="entry name" value="MetalloPept_cat_dom_sf"/>
</dbReference>
<keyword evidence="6" id="KW-0862">Zinc</keyword>
<evidence type="ECO:0000256" key="8">
    <source>
        <dbReference type="SAM" id="SignalP"/>
    </source>
</evidence>
<dbReference type="GO" id="GO:0016485">
    <property type="term" value="P:protein processing"/>
    <property type="evidence" value="ECO:0007669"/>
    <property type="project" value="TreeGrafter"/>
</dbReference>
<protein>
    <submittedName>
        <fullName evidence="11">M13 family metallopeptidase</fullName>
    </submittedName>
</protein>
<feature type="chain" id="PRO_5037251071" evidence="8">
    <location>
        <begin position="33"/>
        <end position="692"/>
    </location>
</feature>
<keyword evidence="4" id="KW-0479">Metal-binding</keyword>
<dbReference type="GO" id="GO:0004222">
    <property type="term" value="F:metalloendopeptidase activity"/>
    <property type="evidence" value="ECO:0007669"/>
    <property type="project" value="InterPro"/>
</dbReference>
<dbReference type="SUPFAM" id="SSF55486">
    <property type="entry name" value="Metalloproteases ('zincins'), catalytic domain"/>
    <property type="match status" value="1"/>
</dbReference>
<dbReference type="AlphaFoldDB" id="A0A934R156"/>
<dbReference type="GO" id="GO:0005886">
    <property type="term" value="C:plasma membrane"/>
    <property type="evidence" value="ECO:0007669"/>
    <property type="project" value="TreeGrafter"/>
</dbReference>
<gene>
    <name evidence="11" type="ORF">JIN84_05230</name>
</gene>
<proteinExistence type="inferred from homology"/>
<feature type="domain" description="Peptidase M13 C-terminal" evidence="9">
    <location>
        <begin position="486"/>
        <end position="689"/>
    </location>
</feature>
<keyword evidence="12" id="KW-1185">Reference proteome</keyword>
<organism evidence="11 12">
    <name type="scientific">Luteolibacter yonseiensis</name>
    <dbReference type="NCBI Taxonomy" id="1144680"/>
    <lineage>
        <taxon>Bacteria</taxon>
        <taxon>Pseudomonadati</taxon>
        <taxon>Verrucomicrobiota</taxon>
        <taxon>Verrucomicrobiia</taxon>
        <taxon>Verrucomicrobiales</taxon>
        <taxon>Verrucomicrobiaceae</taxon>
        <taxon>Luteolibacter</taxon>
    </lineage>
</organism>
<dbReference type="InterPro" id="IPR000718">
    <property type="entry name" value="Peptidase_M13"/>
</dbReference>
<dbReference type="Pfam" id="PF05649">
    <property type="entry name" value="Peptidase_M13_N"/>
    <property type="match status" value="1"/>
</dbReference>
<keyword evidence="3" id="KW-0645">Protease</keyword>
<evidence type="ECO:0000259" key="9">
    <source>
        <dbReference type="Pfam" id="PF01431"/>
    </source>
</evidence>
<evidence type="ECO:0000313" key="12">
    <source>
        <dbReference type="Proteomes" id="UP000600139"/>
    </source>
</evidence>
<comment type="similarity">
    <text evidence="2">Belongs to the peptidase M13 family.</text>
</comment>
<dbReference type="RefSeq" id="WP_200349952.1">
    <property type="nucleotide sequence ID" value="NZ_BAABHZ010000010.1"/>
</dbReference>
<dbReference type="Gene3D" id="1.10.1380.10">
    <property type="entry name" value="Neutral endopeptidase , domain2"/>
    <property type="match status" value="1"/>
</dbReference>
<evidence type="ECO:0000256" key="2">
    <source>
        <dbReference type="ARBA" id="ARBA00007357"/>
    </source>
</evidence>
<dbReference type="InterPro" id="IPR008753">
    <property type="entry name" value="Peptidase_M13_N"/>
</dbReference>
<evidence type="ECO:0000259" key="10">
    <source>
        <dbReference type="Pfam" id="PF05649"/>
    </source>
</evidence>
<evidence type="ECO:0000256" key="7">
    <source>
        <dbReference type="ARBA" id="ARBA00023049"/>
    </source>
</evidence>
<evidence type="ECO:0000313" key="11">
    <source>
        <dbReference type="EMBL" id="MBK1815006.1"/>
    </source>
</evidence>
<feature type="domain" description="Peptidase M13 N-terminal" evidence="10">
    <location>
        <begin position="55"/>
        <end position="434"/>
    </location>
</feature>
<evidence type="ECO:0000256" key="5">
    <source>
        <dbReference type="ARBA" id="ARBA00022801"/>
    </source>
</evidence>
<comment type="cofactor">
    <cofactor evidence="1">
        <name>Zn(2+)</name>
        <dbReference type="ChEBI" id="CHEBI:29105"/>
    </cofactor>
</comment>
<dbReference type="InterPro" id="IPR042089">
    <property type="entry name" value="Peptidase_M13_dom_2"/>
</dbReference>
<evidence type="ECO:0000256" key="1">
    <source>
        <dbReference type="ARBA" id="ARBA00001947"/>
    </source>
</evidence>
<evidence type="ECO:0000256" key="3">
    <source>
        <dbReference type="ARBA" id="ARBA00022670"/>
    </source>
</evidence>
<dbReference type="PANTHER" id="PTHR11733">
    <property type="entry name" value="ZINC METALLOPROTEASE FAMILY M13 NEPRILYSIN-RELATED"/>
    <property type="match status" value="1"/>
</dbReference>
<evidence type="ECO:0000256" key="4">
    <source>
        <dbReference type="ARBA" id="ARBA00022723"/>
    </source>
</evidence>
<keyword evidence="7" id="KW-0482">Metalloprotease</keyword>
<sequence>MMPKTVFPLPPSLAARLLASAFLLSSAMPAPAQITPEPSPPKDILAANLDTSVDPAVDFYTYANGGWLARNPIPASEAAWGIGNLVRDELLAKLRSINEEAAKAGAAEGSEQRKIGDFWATAMDEAKADAAGLAPLSKELAMIDSIETVGGVLDASFALRSLMVETFCAVSVGQDEKQSDLMSVHIWQGGLGLPERDFYFNPEKGTAKVRQEYSAHLTRMLVLLGRADDDARKASDKVMELETALAKASRKLEDLRDPGANYHKMTPGGLTEKHTPLIVWQDRLAAMSLRPDSVIVGQPEFFTELDRLLKETSLPVLKDYLRLRLVSTYAPYMGKAWEHEDFAFTGKILSGQKEPQPRWKRVLEAQEFAMGMMLGKIFVKEYFPEREKRRYAELVEHVRGAFRERIEKLDWMSDATKAKAREKLDKLAVKVGYPDRWKDQSALVVGTDSWCGNMMLAARWQFADMISKFAKPVDRTEWEMTPQTYNAYYQPSNNEIVLPAAIFSVPGMKDSALDDAMVYGYAAASTIGHEITHGFDDEGRKFDAAGNLKDWWTEEDGTRFQKRAAVMVAQYDAIQPLPGLSINGEASLGENLADLGGVQLALDAFKKTEQFRKGESIGGFTPVQRFFLGYTYAWIYKDREENLRAKLLSDVHAPPHWRVNVPLSNIPEFHEAFGIKPGQPMWRSPESQVKVW</sequence>
<dbReference type="Gene3D" id="3.40.390.10">
    <property type="entry name" value="Collagenase (Catalytic Domain)"/>
    <property type="match status" value="1"/>
</dbReference>
<dbReference type="Pfam" id="PF01431">
    <property type="entry name" value="Peptidase_M13"/>
    <property type="match status" value="1"/>
</dbReference>
<keyword evidence="8" id="KW-0732">Signal</keyword>
<accession>A0A934R156</accession>
<dbReference type="PANTHER" id="PTHR11733:SF167">
    <property type="entry name" value="FI17812P1-RELATED"/>
    <property type="match status" value="1"/>
</dbReference>
<feature type="signal peptide" evidence="8">
    <location>
        <begin position="1"/>
        <end position="32"/>
    </location>
</feature>
<dbReference type="Proteomes" id="UP000600139">
    <property type="component" value="Unassembled WGS sequence"/>
</dbReference>
<evidence type="ECO:0000256" key="6">
    <source>
        <dbReference type="ARBA" id="ARBA00022833"/>
    </source>
</evidence>
<comment type="caution">
    <text evidence="11">The sequence shown here is derived from an EMBL/GenBank/DDBJ whole genome shotgun (WGS) entry which is preliminary data.</text>
</comment>